<name>A0A6A6ENE2_9PEZI</name>
<protein>
    <submittedName>
        <fullName evidence="2">Uncharacterized protein</fullName>
    </submittedName>
</protein>
<evidence type="ECO:0000313" key="2">
    <source>
        <dbReference type="EMBL" id="KAF2193687.1"/>
    </source>
</evidence>
<sequence>MASASHAEASLAYREVLSQKDPELDLITRFYLLLSISEHLVRTSTPTTANQYQDFETRIAEAFASMQDFSTWNEGSRPPPAEMKLFSLLRATSIDLFSHVLDSTALSLEDFGWGIFALSSGYRPSSSLSTPSSSSPPSPSSAGIPESFGNHKSRLRAALLSLPTLTSPPPSRNSSVPPANKINTLAKANREVHVCATMLLQAMRSDWERVRWWHLVAVVERWVRALGLDGKVDWSVVGAGVQLGRED</sequence>
<evidence type="ECO:0000313" key="3">
    <source>
        <dbReference type="Proteomes" id="UP000800200"/>
    </source>
</evidence>
<organism evidence="2 3">
    <name type="scientific">Zopfia rhizophila CBS 207.26</name>
    <dbReference type="NCBI Taxonomy" id="1314779"/>
    <lineage>
        <taxon>Eukaryota</taxon>
        <taxon>Fungi</taxon>
        <taxon>Dikarya</taxon>
        <taxon>Ascomycota</taxon>
        <taxon>Pezizomycotina</taxon>
        <taxon>Dothideomycetes</taxon>
        <taxon>Dothideomycetes incertae sedis</taxon>
        <taxon>Zopfiaceae</taxon>
        <taxon>Zopfia</taxon>
    </lineage>
</organism>
<accession>A0A6A6ENE2</accession>
<reference evidence="2" key="1">
    <citation type="journal article" date="2020" name="Stud. Mycol.">
        <title>101 Dothideomycetes genomes: a test case for predicting lifestyles and emergence of pathogens.</title>
        <authorList>
            <person name="Haridas S."/>
            <person name="Albert R."/>
            <person name="Binder M."/>
            <person name="Bloem J."/>
            <person name="Labutti K."/>
            <person name="Salamov A."/>
            <person name="Andreopoulos B."/>
            <person name="Baker S."/>
            <person name="Barry K."/>
            <person name="Bills G."/>
            <person name="Bluhm B."/>
            <person name="Cannon C."/>
            <person name="Castanera R."/>
            <person name="Culley D."/>
            <person name="Daum C."/>
            <person name="Ezra D."/>
            <person name="Gonzalez J."/>
            <person name="Henrissat B."/>
            <person name="Kuo A."/>
            <person name="Liang C."/>
            <person name="Lipzen A."/>
            <person name="Lutzoni F."/>
            <person name="Magnuson J."/>
            <person name="Mondo S."/>
            <person name="Nolan M."/>
            <person name="Ohm R."/>
            <person name="Pangilinan J."/>
            <person name="Park H.-J."/>
            <person name="Ramirez L."/>
            <person name="Alfaro M."/>
            <person name="Sun H."/>
            <person name="Tritt A."/>
            <person name="Yoshinaga Y."/>
            <person name="Zwiers L.-H."/>
            <person name="Turgeon B."/>
            <person name="Goodwin S."/>
            <person name="Spatafora J."/>
            <person name="Crous P."/>
            <person name="Grigoriev I."/>
        </authorList>
    </citation>
    <scope>NUCLEOTIDE SEQUENCE</scope>
    <source>
        <strain evidence="2">CBS 207.26</strain>
    </source>
</reference>
<dbReference type="Proteomes" id="UP000800200">
    <property type="component" value="Unassembled WGS sequence"/>
</dbReference>
<keyword evidence="3" id="KW-1185">Reference proteome</keyword>
<dbReference type="AlphaFoldDB" id="A0A6A6ENE2"/>
<dbReference type="OrthoDB" id="3785918at2759"/>
<evidence type="ECO:0000256" key="1">
    <source>
        <dbReference type="SAM" id="MobiDB-lite"/>
    </source>
</evidence>
<gene>
    <name evidence="2" type="ORF">K469DRAFT_240538</name>
</gene>
<dbReference type="EMBL" id="ML994613">
    <property type="protein sequence ID" value="KAF2193687.1"/>
    <property type="molecule type" value="Genomic_DNA"/>
</dbReference>
<feature type="region of interest" description="Disordered" evidence="1">
    <location>
        <begin position="127"/>
        <end position="147"/>
    </location>
</feature>
<proteinExistence type="predicted"/>